<evidence type="ECO:0000256" key="5">
    <source>
        <dbReference type="ARBA" id="ARBA00022827"/>
    </source>
</evidence>
<dbReference type="InterPro" id="IPR009100">
    <property type="entry name" value="AcylCoA_DH/oxidase_NM_dom_sf"/>
</dbReference>
<dbReference type="SUPFAM" id="SSF47203">
    <property type="entry name" value="Acyl-CoA dehydrogenase C-terminal domain-like"/>
    <property type="match status" value="1"/>
</dbReference>
<dbReference type="Gene3D" id="1.20.140.10">
    <property type="entry name" value="Butyryl-CoA Dehydrogenase, subunit A, domain 3"/>
    <property type="match status" value="1"/>
</dbReference>
<accession>A0ABS5HUV7</accession>
<evidence type="ECO:0000256" key="1">
    <source>
        <dbReference type="ARBA" id="ARBA00001974"/>
    </source>
</evidence>
<dbReference type="PANTHER" id="PTHR48083">
    <property type="entry name" value="MEDIUM-CHAIN SPECIFIC ACYL-COA DEHYDROGENASE, MITOCHONDRIAL-RELATED"/>
    <property type="match status" value="1"/>
</dbReference>
<dbReference type="Proteomes" id="UP001195941">
    <property type="component" value="Unassembled WGS sequence"/>
</dbReference>
<dbReference type="EMBL" id="JADMKU010000017">
    <property type="protein sequence ID" value="MBR9652679.1"/>
    <property type="molecule type" value="Genomic_DNA"/>
</dbReference>
<feature type="domain" description="Acyl-CoA dehydrogenase/oxidase C-terminal" evidence="8">
    <location>
        <begin position="247"/>
        <end position="396"/>
    </location>
</feature>
<proteinExistence type="inferred from homology"/>
<reference evidence="11 12" key="1">
    <citation type="journal article" date="2021" name="Arch. Microbiol.">
        <title>Thalassobius aquimarinus sp. nov., isolated from the Sea of Japan seashore.</title>
        <authorList>
            <person name="Kurilenko V.V."/>
            <person name="Romanenko L.A."/>
            <person name="Chernysheva N.Y."/>
            <person name="Velansky P.V."/>
            <person name="Tekutyeva L.A."/>
            <person name="Isaeva M.P."/>
            <person name="Mikhailov V.V."/>
        </authorList>
    </citation>
    <scope>NUCLEOTIDE SEQUENCE [LARGE SCALE GENOMIC DNA]</scope>
    <source>
        <strain evidence="11 12">KMM 8518</strain>
    </source>
</reference>
<name>A0ABS5HUV7_9RHOB</name>
<organism evidence="11 12">
    <name type="scientific">Thalassovita aquimarina</name>
    <dbReference type="NCBI Taxonomy" id="2785917"/>
    <lineage>
        <taxon>Bacteria</taxon>
        <taxon>Pseudomonadati</taxon>
        <taxon>Pseudomonadota</taxon>
        <taxon>Alphaproteobacteria</taxon>
        <taxon>Rhodobacterales</taxon>
        <taxon>Roseobacteraceae</taxon>
        <taxon>Thalassovita</taxon>
    </lineage>
</organism>
<dbReference type="SUPFAM" id="SSF56645">
    <property type="entry name" value="Acyl-CoA dehydrogenase NM domain-like"/>
    <property type="match status" value="1"/>
</dbReference>
<protein>
    <submittedName>
        <fullName evidence="11">Acyl-CoA dehydrogenase family protein</fullName>
    </submittedName>
</protein>
<keyword evidence="4 7" id="KW-0285">Flavoprotein</keyword>
<evidence type="ECO:0000313" key="12">
    <source>
        <dbReference type="Proteomes" id="UP001195941"/>
    </source>
</evidence>
<evidence type="ECO:0000256" key="3">
    <source>
        <dbReference type="ARBA" id="ARBA00011738"/>
    </source>
</evidence>
<evidence type="ECO:0000256" key="2">
    <source>
        <dbReference type="ARBA" id="ARBA00009347"/>
    </source>
</evidence>
<comment type="subunit">
    <text evidence="3">Homodimer.</text>
</comment>
<dbReference type="Gene3D" id="2.40.110.10">
    <property type="entry name" value="Butyryl-CoA Dehydrogenase, subunit A, domain 2"/>
    <property type="match status" value="1"/>
</dbReference>
<dbReference type="InterPro" id="IPR013786">
    <property type="entry name" value="AcylCoA_DH/ox_N"/>
</dbReference>
<comment type="cofactor">
    <cofactor evidence="1 7">
        <name>FAD</name>
        <dbReference type="ChEBI" id="CHEBI:57692"/>
    </cofactor>
</comment>
<dbReference type="Gene3D" id="1.10.540.10">
    <property type="entry name" value="Acyl-CoA dehydrogenase/oxidase, N-terminal domain"/>
    <property type="match status" value="1"/>
</dbReference>
<dbReference type="InterPro" id="IPR046373">
    <property type="entry name" value="Acyl-CoA_Oxase/DH_mid-dom_sf"/>
</dbReference>
<dbReference type="Pfam" id="PF02770">
    <property type="entry name" value="Acyl-CoA_dh_M"/>
    <property type="match status" value="1"/>
</dbReference>
<evidence type="ECO:0000259" key="8">
    <source>
        <dbReference type="Pfam" id="PF00441"/>
    </source>
</evidence>
<evidence type="ECO:0000259" key="9">
    <source>
        <dbReference type="Pfam" id="PF02770"/>
    </source>
</evidence>
<comment type="caution">
    <text evidence="11">The sequence shown here is derived from an EMBL/GenBank/DDBJ whole genome shotgun (WGS) entry which is preliminary data.</text>
</comment>
<dbReference type="Pfam" id="PF02771">
    <property type="entry name" value="Acyl-CoA_dh_N"/>
    <property type="match status" value="1"/>
</dbReference>
<dbReference type="InterPro" id="IPR006091">
    <property type="entry name" value="Acyl-CoA_Oxase/DH_mid-dom"/>
</dbReference>
<feature type="domain" description="Acyl-CoA dehydrogenase/oxidase N-terminal" evidence="10">
    <location>
        <begin position="9"/>
        <end position="129"/>
    </location>
</feature>
<evidence type="ECO:0000256" key="4">
    <source>
        <dbReference type="ARBA" id="ARBA00022630"/>
    </source>
</evidence>
<evidence type="ECO:0000259" key="10">
    <source>
        <dbReference type="Pfam" id="PF02771"/>
    </source>
</evidence>
<dbReference type="InterPro" id="IPR009075">
    <property type="entry name" value="AcylCo_DH/oxidase_C"/>
</dbReference>
<comment type="similarity">
    <text evidence="2 7">Belongs to the acyl-CoA dehydrogenase family.</text>
</comment>
<dbReference type="InterPro" id="IPR037069">
    <property type="entry name" value="AcylCoA_DH/ox_N_sf"/>
</dbReference>
<feature type="domain" description="Acyl-CoA oxidase/dehydrogenase middle" evidence="9">
    <location>
        <begin position="135"/>
        <end position="235"/>
    </location>
</feature>
<dbReference type="InterPro" id="IPR036250">
    <property type="entry name" value="AcylCo_DH-like_C"/>
</dbReference>
<gene>
    <name evidence="11" type="ORF">IT775_16290</name>
</gene>
<keyword evidence="5 7" id="KW-0274">FAD</keyword>
<evidence type="ECO:0000256" key="6">
    <source>
        <dbReference type="ARBA" id="ARBA00023002"/>
    </source>
</evidence>
<evidence type="ECO:0000313" key="11">
    <source>
        <dbReference type="EMBL" id="MBR9652679.1"/>
    </source>
</evidence>
<dbReference type="InterPro" id="IPR050741">
    <property type="entry name" value="Acyl-CoA_dehydrogenase"/>
</dbReference>
<sequence>MDFDYSANTRDMMERLETFMAQHVLPANQEFHETVARGEYPLDLLNKLKAKAFEAGLWNLFLPDLEEDEPGTRLSNLEYAPLAEIMGRVYWSSEVFNCSAPDTGNMEILKKFGTPEQKKRWLEPLMMGEIRSIVGLTEPDVSSSDLTNLSTTIKRDGDHYVINGRKWFSTGAKHPNAQLAIVFGVSDGSPDADRHSKHSFILVPMDTPGVEVVRDVPIMHHHAHEGHCEVVYRNVRVPVENILSNEGDGFMLAQARLGPGRIHHCMRTIGQCELALEMMCDRALERQTFGRPLADRANIQDWIAQSRFEIDQARLLMLRAAWRMDNEGARAARVDVSAIKVVAARLQTTVLDRAMQVFGAAGITPDTPLSYLWTWGRALRFIDGPDEVHMMVVARDELKKAREARGRNLQHYVRPH</sequence>
<dbReference type="Pfam" id="PF00441">
    <property type="entry name" value="Acyl-CoA_dh_1"/>
    <property type="match status" value="1"/>
</dbReference>
<dbReference type="PANTHER" id="PTHR48083:SF13">
    <property type="entry name" value="ACYL-COA DEHYDROGENASE FAMILY MEMBER 11"/>
    <property type="match status" value="1"/>
</dbReference>
<keyword evidence="6 7" id="KW-0560">Oxidoreductase</keyword>
<evidence type="ECO:0000256" key="7">
    <source>
        <dbReference type="RuleBase" id="RU362125"/>
    </source>
</evidence>
<keyword evidence="12" id="KW-1185">Reference proteome</keyword>
<dbReference type="RefSeq" id="WP_212702294.1">
    <property type="nucleotide sequence ID" value="NZ_JADMKU010000017.1"/>
</dbReference>